<proteinExistence type="predicted"/>
<evidence type="ECO:0000256" key="1">
    <source>
        <dbReference type="SAM" id="MobiDB-lite"/>
    </source>
</evidence>
<accession>A0A1G7FYG1</accession>
<dbReference type="Proteomes" id="UP000199076">
    <property type="component" value="Unassembled WGS sequence"/>
</dbReference>
<protein>
    <recommendedName>
        <fullName evidence="4">Type I phosphodiesterase / nucleotide pyrophosphatase</fullName>
    </recommendedName>
</protein>
<sequence>MGLDPRHALSEVRKNFTSLNWWRNRVFVPFVFGTATRLYPGYPGYDEAVRVMEEDWDTMIVLDACRADCFERTVDLDRFDEYQSRVSLGSHSSEWTRRNFQGGSFGDTVYVSANPHTALEAGDAFHHVVELWETDFDDDAGVVRPEVVRDAAIEAHEEFPDKRLIVHFMQPHGPYIGSDIGDDPDDERRHWRAYTENLEYVLPFADDIIEVVPGKTVVTADHGQIHATGIADKLGLGGHKPRLRLPELVEIPWAVLDGERREIRAGETSQAQGEQVQNRLEDLGYL</sequence>
<evidence type="ECO:0000313" key="3">
    <source>
        <dbReference type="Proteomes" id="UP000199076"/>
    </source>
</evidence>
<keyword evidence="3" id="KW-1185">Reference proteome</keyword>
<organism evidence="2 3">
    <name type="scientific">Halorientalis regularis</name>
    <dbReference type="NCBI Taxonomy" id="660518"/>
    <lineage>
        <taxon>Archaea</taxon>
        <taxon>Methanobacteriati</taxon>
        <taxon>Methanobacteriota</taxon>
        <taxon>Stenosarchaea group</taxon>
        <taxon>Halobacteria</taxon>
        <taxon>Halobacteriales</taxon>
        <taxon>Haloarculaceae</taxon>
        <taxon>Halorientalis</taxon>
    </lineage>
</organism>
<feature type="region of interest" description="Disordered" evidence="1">
    <location>
        <begin position="265"/>
        <end position="286"/>
    </location>
</feature>
<gene>
    <name evidence="2" type="ORF">SAMN05216218_101411</name>
</gene>
<dbReference type="AlphaFoldDB" id="A0A1G7FYG1"/>
<feature type="compositionally biased region" description="Polar residues" evidence="1">
    <location>
        <begin position="267"/>
        <end position="278"/>
    </location>
</feature>
<dbReference type="STRING" id="660518.SAMN05216218_101411"/>
<evidence type="ECO:0008006" key="4">
    <source>
        <dbReference type="Google" id="ProtNLM"/>
    </source>
</evidence>
<evidence type="ECO:0000313" key="2">
    <source>
        <dbReference type="EMBL" id="SDE80953.1"/>
    </source>
</evidence>
<name>A0A1G7FYG1_9EURY</name>
<dbReference type="EMBL" id="FNBK01000001">
    <property type="protein sequence ID" value="SDE80953.1"/>
    <property type="molecule type" value="Genomic_DNA"/>
</dbReference>
<dbReference type="RefSeq" id="WP_092687293.1">
    <property type="nucleotide sequence ID" value="NZ_FNBK01000001.1"/>
</dbReference>
<reference evidence="3" key="1">
    <citation type="submission" date="2016-10" db="EMBL/GenBank/DDBJ databases">
        <authorList>
            <person name="Varghese N."/>
            <person name="Submissions S."/>
        </authorList>
    </citation>
    <scope>NUCLEOTIDE SEQUENCE [LARGE SCALE GENOMIC DNA]</scope>
    <source>
        <strain evidence="3">IBRC-M 10760</strain>
    </source>
</reference>
<dbReference type="OrthoDB" id="100846at2157"/>